<evidence type="ECO:0000259" key="4">
    <source>
        <dbReference type="Pfam" id="PF16177"/>
    </source>
</evidence>
<comment type="similarity">
    <text evidence="1">Belongs to the ATP-dependent AMP-binding enzyme family.</text>
</comment>
<dbReference type="InterPro" id="IPR042099">
    <property type="entry name" value="ANL_N_sf"/>
</dbReference>
<dbReference type="NCBIfam" id="NF001208">
    <property type="entry name" value="PRK00174.1"/>
    <property type="match status" value="1"/>
</dbReference>
<dbReference type="InterPro" id="IPR032387">
    <property type="entry name" value="ACAS_N"/>
</dbReference>
<feature type="domain" description="AMP-dependent synthetase/ligase" evidence="2">
    <location>
        <begin position="69"/>
        <end position="459"/>
    </location>
</feature>
<dbReference type="PROSITE" id="PS00455">
    <property type="entry name" value="AMP_BINDING"/>
    <property type="match status" value="1"/>
</dbReference>
<evidence type="ECO:0000313" key="5">
    <source>
        <dbReference type="EMBL" id="MFI7587734.1"/>
    </source>
</evidence>
<reference evidence="5 6" key="1">
    <citation type="submission" date="2024-10" db="EMBL/GenBank/DDBJ databases">
        <title>The Natural Products Discovery Center: Release of the First 8490 Sequenced Strains for Exploring Actinobacteria Biosynthetic Diversity.</title>
        <authorList>
            <person name="Kalkreuter E."/>
            <person name="Kautsar S.A."/>
            <person name="Yang D."/>
            <person name="Bader C.D."/>
            <person name="Teijaro C.N."/>
            <person name="Fluegel L."/>
            <person name="Davis C.M."/>
            <person name="Simpson J.R."/>
            <person name="Lauterbach L."/>
            <person name="Steele A.D."/>
            <person name="Gui C."/>
            <person name="Meng S."/>
            <person name="Li G."/>
            <person name="Viehrig K."/>
            <person name="Ye F."/>
            <person name="Su P."/>
            <person name="Kiefer A.F."/>
            <person name="Nichols A."/>
            <person name="Cepeda A.J."/>
            <person name="Yan W."/>
            <person name="Fan B."/>
            <person name="Jiang Y."/>
            <person name="Adhikari A."/>
            <person name="Zheng C.-J."/>
            <person name="Schuster L."/>
            <person name="Cowan T.M."/>
            <person name="Smanski M.J."/>
            <person name="Chevrette M.G."/>
            <person name="De Carvalho L.P.S."/>
            <person name="Shen B."/>
        </authorList>
    </citation>
    <scope>NUCLEOTIDE SEQUENCE [LARGE SCALE GENOMIC DNA]</scope>
    <source>
        <strain evidence="5 6">NPDC049639</strain>
    </source>
</reference>
<dbReference type="Pfam" id="PF00501">
    <property type="entry name" value="AMP-binding"/>
    <property type="match status" value="1"/>
</dbReference>
<dbReference type="Gene3D" id="3.40.50.12780">
    <property type="entry name" value="N-terminal domain of ligase-like"/>
    <property type="match status" value="1"/>
</dbReference>
<feature type="domain" description="Acetyl-coenzyme A synthetase N-terminal" evidence="4">
    <location>
        <begin position="11"/>
        <end position="65"/>
    </location>
</feature>
<dbReference type="Gene3D" id="3.30.300.30">
    <property type="match status" value="1"/>
</dbReference>
<evidence type="ECO:0000256" key="1">
    <source>
        <dbReference type="ARBA" id="ARBA00006432"/>
    </source>
</evidence>
<feature type="domain" description="AMP-binding enzyme C-terminal" evidence="3">
    <location>
        <begin position="523"/>
        <end position="601"/>
    </location>
</feature>
<dbReference type="InterPro" id="IPR045851">
    <property type="entry name" value="AMP-bd_C_sf"/>
</dbReference>
<dbReference type="InterPro" id="IPR000873">
    <property type="entry name" value="AMP-dep_synth/lig_dom"/>
</dbReference>
<protein>
    <submittedName>
        <fullName evidence="5">Propionyl-CoA synthetase</fullName>
    </submittedName>
</protein>
<dbReference type="PANTHER" id="PTHR43347">
    <property type="entry name" value="ACYL-COA SYNTHETASE"/>
    <property type="match status" value="1"/>
</dbReference>
<dbReference type="InterPro" id="IPR025110">
    <property type="entry name" value="AMP-bd_C"/>
</dbReference>
<dbReference type="CDD" id="cd05967">
    <property type="entry name" value="PrpE"/>
    <property type="match status" value="1"/>
</dbReference>
<dbReference type="EMBL" id="JBITLV010000003">
    <property type="protein sequence ID" value="MFI7587734.1"/>
    <property type="molecule type" value="Genomic_DNA"/>
</dbReference>
<dbReference type="Proteomes" id="UP001612915">
    <property type="component" value="Unassembled WGS sequence"/>
</dbReference>
<dbReference type="RefSeq" id="WP_398279963.1">
    <property type="nucleotide sequence ID" value="NZ_JBITLV010000003.1"/>
</dbReference>
<dbReference type="PANTHER" id="PTHR43347:SF3">
    <property type="entry name" value="ACYL-COA SYNTHETASE SHORT-CHAIN FAMILY MEMBER 3, MITOCHONDRIAL"/>
    <property type="match status" value="1"/>
</dbReference>
<accession>A0ABW8AMY0</accession>
<proteinExistence type="inferred from homology"/>
<dbReference type="InterPro" id="IPR020845">
    <property type="entry name" value="AMP-binding_CS"/>
</dbReference>
<comment type="caution">
    <text evidence="5">The sequence shown here is derived from an EMBL/GenBank/DDBJ whole genome shotgun (WGS) entry which is preliminary data.</text>
</comment>
<evidence type="ECO:0000313" key="6">
    <source>
        <dbReference type="Proteomes" id="UP001612915"/>
    </source>
</evidence>
<gene>
    <name evidence="5" type="ORF">ACIB24_11730</name>
</gene>
<evidence type="ECO:0000259" key="2">
    <source>
        <dbReference type="Pfam" id="PF00501"/>
    </source>
</evidence>
<dbReference type="SUPFAM" id="SSF56801">
    <property type="entry name" value="Acetyl-CoA synthetase-like"/>
    <property type="match status" value="1"/>
</dbReference>
<organism evidence="5 6">
    <name type="scientific">Spongisporangium articulatum</name>
    <dbReference type="NCBI Taxonomy" id="3362603"/>
    <lineage>
        <taxon>Bacteria</taxon>
        <taxon>Bacillati</taxon>
        <taxon>Actinomycetota</taxon>
        <taxon>Actinomycetes</taxon>
        <taxon>Kineosporiales</taxon>
        <taxon>Kineosporiaceae</taxon>
        <taxon>Spongisporangium</taxon>
    </lineage>
</organism>
<dbReference type="Pfam" id="PF13193">
    <property type="entry name" value="AMP-binding_C"/>
    <property type="match status" value="1"/>
</dbReference>
<evidence type="ECO:0000259" key="3">
    <source>
        <dbReference type="Pfam" id="PF13193"/>
    </source>
</evidence>
<dbReference type="Pfam" id="PF16177">
    <property type="entry name" value="ACAS_N"/>
    <property type="match status" value="1"/>
</dbReference>
<keyword evidence="6" id="KW-1185">Reference proteome</keyword>
<name>A0ABW8AMY0_9ACTN</name>
<sequence>MTTQSDGRARYDELHRRSIEDPEGFWAEAAEAISWIRRPTRVLDDSNPPFYRWFPDGVLNTCFNALDRHVVEGRADQAALIYDSPVTGTKKTFTYAELLDLVARCAGVLRDLGVGQGDRVLLYLPMIPEAVVSMLACARLGAVHSVVFGGFAPGELAVRIDDAKPKVIVSASCGIEPTRVVEYKPLLDAAIERAEHTPDHVLMVQRPQAQAAMTDRDLDWATLMRPGVTNPAGAVPVAATDPLYILYTSGTTGRPKGIVRDNGGHAVALRWTMDAIYGVRPGEVMFTASDVGWVVGHSYIVYGPLLAGATTVLYEGKPVGTPDAGAFWRVVAEHQATALFTAPTAFRAIRKADPQAELLAGHDVSSLRTLFLAGERLDPDTYAWATGTLGVPVVDNWWQTETGWPICAFPRGSAEPGEGFALKPGSPSVPSAGYDVRVLDGDGVEVPAGTEGAICVRLPLPPGTLTTLWQDDDRFVASYLSTFPGWYLSGDGGYVDEEGYVFVMGRTDDVINVAGHRLSTGSMEAVLAAHPAVAECAVVGVADALKGQLPRGFVVLKAGVTTDPETLQAELVAAVRAEIGAVAALREVDVVAALPKTRSGKILRKTMRQIADGQTPPVPSTIEDPAVLDALTPVLRRAD</sequence>